<evidence type="ECO:0000313" key="2">
    <source>
        <dbReference type="EMBL" id="CAI9158290.1"/>
    </source>
</evidence>
<feature type="region of interest" description="Disordered" evidence="1">
    <location>
        <begin position="241"/>
        <end position="263"/>
    </location>
</feature>
<organism evidence="2 3">
    <name type="scientific">Rangifer tarandus platyrhynchus</name>
    <name type="common">Svalbard reindeer</name>
    <dbReference type="NCBI Taxonomy" id="3082113"/>
    <lineage>
        <taxon>Eukaryota</taxon>
        <taxon>Metazoa</taxon>
        <taxon>Chordata</taxon>
        <taxon>Craniata</taxon>
        <taxon>Vertebrata</taxon>
        <taxon>Euteleostomi</taxon>
        <taxon>Mammalia</taxon>
        <taxon>Eutheria</taxon>
        <taxon>Laurasiatheria</taxon>
        <taxon>Artiodactyla</taxon>
        <taxon>Ruminantia</taxon>
        <taxon>Pecora</taxon>
        <taxon>Cervidae</taxon>
        <taxon>Odocoileinae</taxon>
        <taxon>Rangifer</taxon>
    </lineage>
</organism>
<feature type="region of interest" description="Disordered" evidence="1">
    <location>
        <begin position="1"/>
        <end position="188"/>
    </location>
</feature>
<keyword evidence="3" id="KW-1185">Reference proteome</keyword>
<proteinExistence type="predicted"/>
<dbReference type="EMBL" id="OX459952">
    <property type="protein sequence ID" value="CAI9158290.1"/>
    <property type="molecule type" value="Genomic_DNA"/>
</dbReference>
<accession>A0ABN8Y9R0</accession>
<evidence type="ECO:0008006" key="4">
    <source>
        <dbReference type="Google" id="ProtNLM"/>
    </source>
</evidence>
<feature type="compositionally biased region" description="Low complexity" evidence="1">
    <location>
        <begin position="62"/>
        <end position="76"/>
    </location>
</feature>
<dbReference type="Proteomes" id="UP001176941">
    <property type="component" value="Chromosome 16"/>
</dbReference>
<feature type="compositionally biased region" description="Pro residues" evidence="1">
    <location>
        <begin position="139"/>
        <end position="153"/>
    </location>
</feature>
<feature type="region of interest" description="Disordered" evidence="1">
    <location>
        <begin position="319"/>
        <end position="381"/>
    </location>
</feature>
<evidence type="ECO:0000256" key="1">
    <source>
        <dbReference type="SAM" id="MobiDB-lite"/>
    </source>
</evidence>
<feature type="compositionally biased region" description="Low complexity" evidence="1">
    <location>
        <begin position="157"/>
        <end position="175"/>
    </location>
</feature>
<feature type="compositionally biased region" description="Polar residues" evidence="1">
    <location>
        <begin position="109"/>
        <end position="118"/>
    </location>
</feature>
<protein>
    <recommendedName>
        <fullName evidence="4">Basic proline-rich protein-like</fullName>
    </recommendedName>
</protein>
<evidence type="ECO:0000313" key="3">
    <source>
        <dbReference type="Proteomes" id="UP001176941"/>
    </source>
</evidence>
<sequence length="423" mass="43813">MARGGLTGSEVRAPPPASDPGGAPARGLRERAPAPAHRPRPERRAPPTRSRREGPERPQGPPATLSPAATAPASASPRPPLLRIPESARSHALPASPDAPLPLPCPVSSAPTAWTTRQAPAALESSGGSPTPRTRLAPPASPRALLPPPPPPRLPRRIAWAGRGARGPGLRRPAASPSPTPSSCPRAHWGAQGLGPYLIETHTGVMGVNRGFETCGDPRGYTGQPGAEGQALLSPTPWTLGPFPGTQRPRLSNNRNVPAVGEHGRHERLLRGGAYRQSARARSAVIPAGGGRAYRRRAGRAVGRRVSTLDLSRPVLSAPFQAPPTVGHARGPGFARQPTRPRPPCPARLRPRPRVVAPPRPPPARCPPLRPVGPSPEPGGCVPGAERQVRVLGPGARGRPGARAANLPLRIGGCGGGGGLARV</sequence>
<name>A0ABN8Y9R0_RANTA</name>
<reference evidence="2" key="1">
    <citation type="submission" date="2023-04" db="EMBL/GenBank/DDBJ databases">
        <authorList>
            <consortium name="ELIXIR-Norway"/>
        </authorList>
    </citation>
    <scope>NUCLEOTIDE SEQUENCE [LARGE SCALE GENOMIC DNA]</scope>
</reference>
<feature type="compositionally biased region" description="Pro residues" evidence="1">
    <location>
        <begin position="356"/>
        <end position="377"/>
    </location>
</feature>
<gene>
    <name evidence="2" type="ORF">MRATA1EN1_LOCUS7252</name>
</gene>
<feature type="compositionally biased region" description="Low complexity" evidence="1">
    <location>
        <begin position="129"/>
        <end position="138"/>
    </location>
</feature>
<feature type="compositionally biased region" description="Basic and acidic residues" evidence="1">
    <location>
        <begin position="42"/>
        <end position="56"/>
    </location>
</feature>